<evidence type="ECO:0000313" key="7">
    <source>
        <dbReference type="EMBL" id="SFS96104.1"/>
    </source>
</evidence>
<dbReference type="InterPro" id="IPR001031">
    <property type="entry name" value="Thioesterase"/>
</dbReference>
<evidence type="ECO:0000256" key="3">
    <source>
        <dbReference type="ARBA" id="ARBA00022450"/>
    </source>
</evidence>
<protein>
    <submittedName>
        <fullName evidence="7">Tyrocidine synthetase-3</fullName>
    </submittedName>
</protein>
<dbReference type="InterPro" id="IPR001242">
    <property type="entry name" value="Condensation_dom"/>
</dbReference>
<dbReference type="GO" id="GO:0008610">
    <property type="term" value="P:lipid biosynthetic process"/>
    <property type="evidence" value="ECO:0007669"/>
    <property type="project" value="UniProtKB-ARBA"/>
</dbReference>
<dbReference type="GO" id="GO:0044550">
    <property type="term" value="P:secondary metabolite biosynthetic process"/>
    <property type="evidence" value="ECO:0007669"/>
    <property type="project" value="TreeGrafter"/>
</dbReference>
<reference evidence="8" key="1">
    <citation type="submission" date="2016-10" db="EMBL/GenBank/DDBJ databases">
        <authorList>
            <person name="Varghese N."/>
            <person name="Submissions S."/>
        </authorList>
    </citation>
    <scope>NUCLEOTIDE SEQUENCE [LARGE SCALE GENOMIC DNA]</scope>
    <source>
        <strain evidence="8">DSM 45789</strain>
    </source>
</reference>
<dbReference type="Proteomes" id="UP000198660">
    <property type="component" value="Unassembled WGS sequence"/>
</dbReference>
<dbReference type="InterPro" id="IPR036736">
    <property type="entry name" value="ACP-like_sf"/>
</dbReference>
<dbReference type="PANTHER" id="PTHR45527">
    <property type="entry name" value="NONRIBOSOMAL PEPTIDE SYNTHETASE"/>
    <property type="match status" value="1"/>
</dbReference>
<sequence length="1358" mass="155100">MKVVKSRSLIQQPIETMSKQRPQNEAIIDGDRKITYRELDKKANGIARQLMASGLQKQERVALLLEPSIEWVAAMLGVLKAGGVYVPLDPSYPKQRIHFCLQDSGASFVLSNGEGGGLVQHVLDISKIDEADNFIPIHEIDPSDPAYLMYTSGSTGHPKGVFIPHQSVSNHMEWMNNQFGWETRDVFLQKTSASFDASVWEFLAPLWKGARMVIHRGDPLEVCQTIRTHRVTVVQFVPSVLKLLVDFEEFKNCPSLRYGFVGGEALPVSLVEQFHQQLAIPLVNLYGPTEATIDTTYRVCEPGHKIEGDVVPIGKPIQNVSVKVVDENLQPCARGEEGELVIAGLGLAVGYHRRESLQAEKFVQLPWDMNEMGYRSGDRAKELPSGEWMFLGRIDQQIKLRGLRIELGEIESALLRQSAVKDAAVCLREGEWLTAFVVGDPTWNKEECIKELSNELPSYMVPHFFVLLERMPLLPNGKLDRNQLQNHRMDLEQPMERRVYSEWEEKVRRCWIKIFPEEWIGKHDSFFALGGDSLKALRLVSELSQLGRKIPASFVYDYSTISEQAQQLETETYWVEGTALQKREDITPEHVHREAPLSFGQLGIHFAEEWSKEQAYQIQLRLQFHKRVDPNRLSFVLGEITQRHVALRTWIEEKEPGEFWQYRDPNPHVNVQLWKTEKAFSRGTSEVRHHTEKPQFDFIEETGQLIIRMHHVMVDGWSIRLLLQELDERLQGRYDCSFLEDPSFYQFASEQVNQSHVGIGTWVDYLKDVPATSRLPQSWRIGSEQTSRGAQVKRRMDGRRYEAWQQLSKQLGVTPFSLLLTATQIFLAQASGQQDVVMGVPVANREDERYQQTIGNLVNLLPFRLQVKDPSTFSQLVKRTFRDRAALKAVESVPFEHILASIQVERGVHFHPLFQTMVVYNEYPLMDQPVLFDWKEDFLGTTKCDASFQFYKGANHLDLTLEYCTDVFSHEIAEDILDRWERNLDSLLHQPDQKVSVGSGEGKPAQMTTAVVIEDGKEGDESRLVQRIKLYWSQILGVENLRESDRFFDRGGHSLSAMKMVALINKEMGSQLSVKSIFEFPSLGEFADAVGRESQHMKEPEAIVTLQKHPQGTPVFFIHPAGGAVWCYREMAEVFHHGPVYGIQSVRDEMSGDYEVEIPVLARRYRNYIKEVQPEGPYVICGYSFGGNVAFEIACQMEKAGDEVALLGLIDCHMSHPAPYRKSEFLFSFAQKCAEGEKIELTENELMGMNENERLTYLLQLGKESGHLPDDATVDRLKEDVAMWQANNQAIRCYVMESKYRGRTLFLKARENQSDSTKGWTDRLVGSLTIKEVPGHHFSIYKGENAREVGRQIIEAMA</sequence>
<dbReference type="GO" id="GO:0031177">
    <property type="term" value="F:phosphopantetheine binding"/>
    <property type="evidence" value="ECO:0007669"/>
    <property type="project" value="InterPro"/>
</dbReference>
<dbReference type="InterPro" id="IPR010071">
    <property type="entry name" value="AA_adenyl_dom"/>
</dbReference>
<evidence type="ECO:0000313" key="8">
    <source>
        <dbReference type="Proteomes" id="UP000198660"/>
    </source>
</evidence>
<dbReference type="GO" id="GO:0003824">
    <property type="term" value="F:catalytic activity"/>
    <property type="evidence" value="ECO:0007669"/>
    <property type="project" value="InterPro"/>
</dbReference>
<dbReference type="Pfam" id="PF00668">
    <property type="entry name" value="Condensation"/>
    <property type="match status" value="1"/>
</dbReference>
<proteinExistence type="inferred from homology"/>
<dbReference type="SUPFAM" id="SSF53474">
    <property type="entry name" value="alpha/beta-Hydrolases"/>
    <property type="match status" value="1"/>
</dbReference>
<dbReference type="SUPFAM" id="SSF56801">
    <property type="entry name" value="Acetyl-CoA synthetase-like"/>
    <property type="match status" value="1"/>
</dbReference>
<evidence type="ECO:0000256" key="5">
    <source>
        <dbReference type="ARBA" id="ARBA00023194"/>
    </source>
</evidence>
<evidence type="ECO:0000259" key="6">
    <source>
        <dbReference type="PROSITE" id="PS50075"/>
    </source>
</evidence>
<dbReference type="Gene3D" id="1.10.1200.10">
    <property type="entry name" value="ACP-like"/>
    <property type="match status" value="2"/>
</dbReference>
<dbReference type="Gene3D" id="3.40.50.12780">
    <property type="entry name" value="N-terminal domain of ligase-like"/>
    <property type="match status" value="1"/>
</dbReference>
<dbReference type="CDD" id="cd05930">
    <property type="entry name" value="A_NRPS"/>
    <property type="match status" value="1"/>
</dbReference>
<dbReference type="InterPro" id="IPR009081">
    <property type="entry name" value="PP-bd_ACP"/>
</dbReference>
<dbReference type="PROSITE" id="PS00012">
    <property type="entry name" value="PHOSPHOPANTETHEINE"/>
    <property type="match status" value="1"/>
</dbReference>
<accession>A0A1I6U3Z0</accession>
<feature type="domain" description="Carrier" evidence="6">
    <location>
        <begin position="1019"/>
        <end position="1094"/>
    </location>
</feature>
<dbReference type="SMART" id="SM00823">
    <property type="entry name" value="PKS_PP"/>
    <property type="match status" value="2"/>
</dbReference>
<evidence type="ECO:0000256" key="1">
    <source>
        <dbReference type="ARBA" id="ARBA00001957"/>
    </source>
</evidence>
<dbReference type="SUPFAM" id="SSF52777">
    <property type="entry name" value="CoA-dependent acyltransferases"/>
    <property type="match status" value="2"/>
</dbReference>
<dbReference type="GO" id="GO:0017000">
    <property type="term" value="P:antibiotic biosynthetic process"/>
    <property type="evidence" value="ECO:0007669"/>
    <property type="project" value="UniProtKB-KW"/>
</dbReference>
<dbReference type="InterPro" id="IPR042099">
    <property type="entry name" value="ANL_N_sf"/>
</dbReference>
<gene>
    <name evidence="7" type="ORF">SAMN05444972_11348</name>
</gene>
<dbReference type="InterPro" id="IPR006162">
    <property type="entry name" value="Ppantetheine_attach_site"/>
</dbReference>
<organism evidence="7 8">
    <name type="scientific">Marininema halotolerans</name>
    <dbReference type="NCBI Taxonomy" id="1155944"/>
    <lineage>
        <taxon>Bacteria</taxon>
        <taxon>Bacillati</taxon>
        <taxon>Bacillota</taxon>
        <taxon>Bacilli</taxon>
        <taxon>Bacillales</taxon>
        <taxon>Thermoactinomycetaceae</taxon>
        <taxon>Marininema</taxon>
    </lineage>
</organism>
<dbReference type="Gene3D" id="3.30.559.10">
    <property type="entry name" value="Chloramphenicol acetyltransferase-like domain"/>
    <property type="match status" value="1"/>
</dbReference>
<dbReference type="InterPro" id="IPR020806">
    <property type="entry name" value="PKS_PP-bd"/>
</dbReference>
<feature type="domain" description="Carrier" evidence="6">
    <location>
        <begin position="498"/>
        <end position="572"/>
    </location>
</feature>
<dbReference type="EMBL" id="FPAA01000013">
    <property type="protein sequence ID" value="SFS96104.1"/>
    <property type="molecule type" value="Genomic_DNA"/>
</dbReference>
<dbReference type="GO" id="GO:0005737">
    <property type="term" value="C:cytoplasm"/>
    <property type="evidence" value="ECO:0007669"/>
    <property type="project" value="TreeGrafter"/>
</dbReference>
<dbReference type="PANTHER" id="PTHR45527:SF1">
    <property type="entry name" value="FATTY ACID SYNTHASE"/>
    <property type="match status" value="1"/>
</dbReference>
<dbReference type="InterPro" id="IPR025110">
    <property type="entry name" value="AMP-bd_C"/>
</dbReference>
<dbReference type="Gene3D" id="3.40.50.1820">
    <property type="entry name" value="alpha/beta hydrolase"/>
    <property type="match status" value="1"/>
</dbReference>
<dbReference type="Pfam" id="PF00975">
    <property type="entry name" value="Thioesterase"/>
    <property type="match status" value="1"/>
</dbReference>
<dbReference type="InterPro" id="IPR045851">
    <property type="entry name" value="AMP-bd_C_sf"/>
</dbReference>
<dbReference type="GO" id="GO:0043041">
    <property type="term" value="P:amino acid activation for nonribosomal peptide biosynthetic process"/>
    <property type="evidence" value="ECO:0007669"/>
    <property type="project" value="TreeGrafter"/>
</dbReference>
<dbReference type="PROSITE" id="PS00455">
    <property type="entry name" value="AMP_BINDING"/>
    <property type="match status" value="1"/>
</dbReference>
<dbReference type="NCBIfam" id="TIGR01733">
    <property type="entry name" value="AA-adenyl-dom"/>
    <property type="match status" value="1"/>
</dbReference>
<dbReference type="SUPFAM" id="SSF47336">
    <property type="entry name" value="ACP-like"/>
    <property type="match status" value="2"/>
</dbReference>
<dbReference type="InterPro" id="IPR020845">
    <property type="entry name" value="AMP-binding_CS"/>
</dbReference>
<dbReference type="InterPro" id="IPR000873">
    <property type="entry name" value="AMP-dep_synth/lig_dom"/>
</dbReference>
<evidence type="ECO:0000256" key="4">
    <source>
        <dbReference type="ARBA" id="ARBA00022553"/>
    </source>
</evidence>
<dbReference type="Gene3D" id="3.30.300.30">
    <property type="match status" value="1"/>
</dbReference>
<dbReference type="Pfam" id="PF00550">
    <property type="entry name" value="PP-binding"/>
    <property type="match status" value="2"/>
</dbReference>
<keyword evidence="5" id="KW-0045">Antibiotic biosynthesis</keyword>
<dbReference type="Pfam" id="PF13193">
    <property type="entry name" value="AMP-binding_C"/>
    <property type="match status" value="1"/>
</dbReference>
<keyword evidence="8" id="KW-1185">Reference proteome</keyword>
<name>A0A1I6U3Z0_9BACL</name>
<dbReference type="RefSeq" id="WP_176392119.1">
    <property type="nucleotide sequence ID" value="NZ_FPAA01000013.1"/>
</dbReference>
<keyword evidence="4" id="KW-0597">Phosphoprotein</keyword>
<dbReference type="PROSITE" id="PS50075">
    <property type="entry name" value="CARRIER"/>
    <property type="match status" value="2"/>
</dbReference>
<dbReference type="Gene3D" id="3.30.559.30">
    <property type="entry name" value="Nonribosomal peptide synthetase, condensation domain"/>
    <property type="match status" value="1"/>
</dbReference>
<keyword evidence="3" id="KW-0596">Phosphopantetheine</keyword>
<dbReference type="InterPro" id="IPR029058">
    <property type="entry name" value="AB_hydrolase_fold"/>
</dbReference>
<dbReference type="InterPro" id="IPR023213">
    <property type="entry name" value="CAT-like_dom_sf"/>
</dbReference>
<evidence type="ECO:0000256" key="2">
    <source>
        <dbReference type="ARBA" id="ARBA00006432"/>
    </source>
</evidence>
<comment type="similarity">
    <text evidence="2">Belongs to the ATP-dependent AMP-binding enzyme family.</text>
</comment>
<comment type="cofactor">
    <cofactor evidence="1">
        <name>pantetheine 4'-phosphate</name>
        <dbReference type="ChEBI" id="CHEBI:47942"/>
    </cofactor>
</comment>
<dbReference type="Pfam" id="PF00501">
    <property type="entry name" value="AMP-binding"/>
    <property type="match status" value="1"/>
</dbReference>
<dbReference type="FunFam" id="3.40.50.980:FF:000001">
    <property type="entry name" value="Non-ribosomal peptide synthetase"/>
    <property type="match status" value="1"/>
</dbReference>